<name>A0A1E1W7M6_PECGO</name>
<gene>
    <name evidence="3" type="ORF">g.13525</name>
    <name evidence="4" type="ORF">g.13526</name>
</gene>
<sequence length="343" mass="39087">MMSQSDAGQSSDDETMKQVFESGMKLFETIETGKEATNSDPVQMSIKAAISKFEKCTNMVSLSGMFSANESVEEIPTETLQYLLLPALLGTLTLKLVGRQRSDIIQVAEIYFKDFLQRCKDYGITDIEIPQPDPEGKSERPQSEQAKIASMVLSREAKIKRYKAAKELKEKIVTLSKAMKLQHTDEEIKREYFLTLIQSYVNNALDELSSIEQEKPILEYMTKRGEHVPKEKARMPPLKPVIITRDAVQKSIYGLGYPSIPTMTIEEFYDNRVREGLFPGSCTSIQQTTIQSSEADADGEEADKIQKEKLTEADDPEHLARQRNFDEYKDDHRRGWGNRYNRS</sequence>
<dbReference type="GO" id="GO:0005829">
    <property type="term" value="C:cytosol"/>
    <property type="evidence" value="ECO:0007669"/>
    <property type="project" value="TreeGrafter"/>
</dbReference>
<dbReference type="PANTHER" id="PTHR10933:SF9">
    <property type="entry name" value="IMMUNOGLOBULIN-BINDING PROTEIN 1"/>
    <property type="match status" value="1"/>
</dbReference>
<dbReference type="Gene3D" id="1.25.40.540">
    <property type="entry name" value="TAP42-like family"/>
    <property type="match status" value="1"/>
</dbReference>
<comment type="similarity">
    <text evidence="1">Belongs to the IGBP1/TAP42 family.</text>
</comment>
<protein>
    <recommendedName>
        <fullName evidence="5">Immunoglobulin-binding protein 1</fullName>
    </recommendedName>
</protein>
<dbReference type="GO" id="GO:0051721">
    <property type="term" value="F:protein phosphatase 2A binding"/>
    <property type="evidence" value="ECO:0007669"/>
    <property type="project" value="TreeGrafter"/>
</dbReference>
<dbReference type="FunFam" id="1.25.40.540:FF:000003">
    <property type="entry name" value="Immunoglobulin (CD79A)-binding protein 1"/>
    <property type="match status" value="1"/>
</dbReference>
<dbReference type="GO" id="GO:0009966">
    <property type="term" value="P:regulation of signal transduction"/>
    <property type="evidence" value="ECO:0007669"/>
    <property type="project" value="InterPro"/>
</dbReference>
<dbReference type="OrthoDB" id="10261753at2759"/>
<dbReference type="PANTHER" id="PTHR10933">
    <property type="entry name" value="IMMUNOGLOBULIN-BINDING PROTEIN 1"/>
    <property type="match status" value="1"/>
</dbReference>
<dbReference type="EMBL" id="GDQN01002532">
    <property type="protein sequence ID" value="JAT88522.1"/>
    <property type="molecule type" value="Transcribed_RNA"/>
</dbReference>
<evidence type="ECO:0000256" key="1">
    <source>
        <dbReference type="ARBA" id="ARBA00034730"/>
    </source>
</evidence>
<feature type="region of interest" description="Disordered" evidence="2">
    <location>
        <begin position="290"/>
        <end position="343"/>
    </location>
</feature>
<organism evidence="3">
    <name type="scientific">Pectinophora gossypiella</name>
    <name type="common">Cotton pink bollworm</name>
    <name type="synonym">Depressaria gossypiella</name>
    <dbReference type="NCBI Taxonomy" id="13191"/>
    <lineage>
        <taxon>Eukaryota</taxon>
        <taxon>Metazoa</taxon>
        <taxon>Ecdysozoa</taxon>
        <taxon>Arthropoda</taxon>
        <taxon>Hexapoda</taxon>
        <taxon>Insecta</taxon>
        <taxon>Pterygota</taxon>
        <taxon>Neoptera</taxon>
        <taxon>Endopterygota</taxon>
        <taxon>Lepidoptera</taxon>
        <taxon>Glossata</taxon>
        <taxon>Ditrysia</taxon>
        <taxon>Gelechioidea</taxon>
        <taxon>Gelechiidae</taxon>
        <taxon>Apatetrinae</taxon>
        <taxon>Pectinophora</taxon>
    </lineage>
</organism>
<evidence type="ECO:0000256" key="2">
    <source>
        <dbReference type="SAM" id="MobiDB-lite"/>
    </source>
</evidence>
<evidence type="ECO:0000313" key="4">
    <source>
        <dbReference type="EMBL" id="JAT88522.1"/>
    </source>
</evidence>
<accession>A0A1E1W7M6</accession>
<dbReference type="InterPro" id="IPR038511">
    <property type="entry name" value="TAP42/TAP46-like_sf"/>
</dbReference>
<dbReference type="EMBL" id="GDQN01008095">
    <property type="protein sequence ID" value="JAT82959.1"/>
    <property type="molecule type" value="Transcribed_RNA"/>
</dbReference>
<proteinExistence type="inferred from homology"/>
<dbReference type="AlphaFoldDB" id="A0A1E1W7M6"/>
<dbReference type="Pfam" id="PF04177">
    <property type="entry name" value="TAP42"/>
    <property type="match status" value="1"/>
</dbReference>
<evidence type="ECO:0000313" key="3">
    <source>
        <dbReference type="EMBL" id="JAT82959.1"/>
    </source>
</evidence>
<feature type="compositionally biased region" description="Basic and acidic residues" evidence="2">
    <location>
        <begin position="302"/>
        <end position="334"/>
    </location>
</feature>
<dbReference type="InterPro" id="IPR007304">
    <property type="entry name" value="TAP46-like"/>
</dbReference>
<dbReference type="GO" id="GO:0035303">
    <property type="term" value="P:regulation of dephosphorylation"/>
    <property type="evidence" value="ECO:0007669"/>
    <property type="project" value="TreeGrafter"/>
</dbReference>
<evidence type="ECO:0008006" key="5">
    <source>
        <dbReference type="Google" id="ProtNLM"/>
    </source>
</evidence>
<reference evidence="3" key="1">
    <citation type="submission" date="2015-09" db="EMBL/GenBank/DDBJ databases">
        <title>De novo assembly of Pectinophora gossypiella (Pink Bollworm) gut transcriptome.</title>
        <authorList>
            <person name="Tassone E.E."/>
        </authorList>
    </citation>
    <scope>NUCLEOTIDE SEQUENCE</scope>
</reference>